<feature type="transmembrane region" description="Helical" evidence="1">
    <location>
        <begin position="117"/>
        <end position="138"/>
    </location>
</feature>
<comment type="caution">
    <text evidence="3">The sequence shown here is derived from an EMBL/GenBank/DDBJ whole genome shotgun (WGS) entry which is preliminary data.</text>
</comment>
<reference evidence="3 4" key="1">
    <citation type="journal article" date="2021" name="Sci. Rep.">
        <title>The distribution of antibiotic resistance genes in chicken gut microbiota commensals.</title>
        <authorList>
            <person name="Juricova H."/>
            <person name="Matiasovicova J."/>
            <person name="Kubasova T."/>
            <person name="Cejkova D."/>
            <person name="Rychlik I."/>
        </authorList>
    </citation>
    <scope>NUCLEOTIDE SEQUENCE [LARGE SCALE GENOMIC DNA]</scope>
    <source>
        <strain evidence="3 4">An435</strain>
    </source>
</reference>
<keyword evidence="1" id="KW-0472">Membrane</keyword>
<evidence type="ECO:0000256" key="1">
    <source>
        <dbReference type="SAM" id="Phobius"/>
    </source>
</evidence>
<gene>
    <name evidence="3" type="ORF">H6A19_11765</name>
</gene>
<dbReference type="InterPro" id="IPR000326">
    <property type="entry name" value="PAP2/HPO"/>
</dbReference>
<keyword evidence="1" id="KW-0812">Transmembrane</keyword>
<feature type="transmembrane region" description="Helical" evidence="1">
    <location>
        <begin position="20"/>
        <end position="42"/>
    </location>
</feature>
<feature type="transmembrane region" description="Helical" evidence="1">
    <location>
        <begin position="169"/>
        <end position="189"/>
    </location>
</feature>
<keyword evidence="1" id="KW-1133">Transmembrane helix</keyword>
<keyword evidence="4" id="KW-1185">Reference proteome</keyword>
<protein>
    <submittedName>
        <fullName evidence="3">Phosphatase PAP2 family protein</fullName>
    </submittedName>
</protein>
<dbReference type="InterPro" id="IPR036938">
    <property type="entry name" value="PAP2/HPO_sf"/>
</dbReference>
<evidence type="ECO:0000313" key="4">
    <source>
        <dbReference type="Proteomes" id="UP000767334"/>
    </source>
</evidence>
<dbReference type="PANTHER" id="PTHR14969">
    <property type="entry name" value="SPHINGOSINE-1-PHOSPHATE PHOSPHOHYDROLASE"/>
    <property type="match status" value="1"/>
</dbReference>
<evidence type="ECO:0000259" key="2">
    <source>
        <dbReference type="SMART" id="SM00014"/>
    </source>
</evidence>
<feature type="domain" description="Phosphatidic acid phosphatase type 2/haloperoxidase" evidence="2">
    <location>
        <begin position="48"/>
        <end position="159"/>
    </location>
</feature>
<name>A0ABS2FHG4_9CLOT</name>
<sequence>MELEILRHIQSIANPFFDFLFQLITICGEQIVLISIISIIYWALDKKFGEYIAYSVLTSVLLNNAIKDIFKMKRPIGEEGIRTLREQTATGYSFPSGHTQSASSFYGSMAIYLKNRVMYIIATVMIILIGFSRLYLGVHYPKDVIVGGILGVLTSLICYKLYNRVENKMLLYVVTFAIFIPALTFAHSADFIKGMGTYLGFIIGIYIEKRYVNFSTEGNTGNKIIRVLLGIVILLVLQLGLKVILPSGTIFSFIRYALISLIGIGVYPMIFKNLNFKK</sequence>
<dbReference type="EMBL" id="JACJLL010000076">
    <property type="protein sequence ID" value="MBM6820003.1"/>
    <property type="molecule type" value="Genomic_DNA"/>
</dbReference>
<dbReference type="SMART" id="SM00014">
    <property type="entry name" value="acidPPc"/>
    <property type="match status" value="1"/>
</dbReference>
<dbReference type="Pfam" id="PF01569">
    <property type="entry name" value="PAP2"/>
    <property type="match status" value="1"/>
</dbReference>
<accession>A0ABS2FHG4</accession>
<feature type="transmembrane region" description="Helical" evidence="1">
    <location>
        <begin position="253"/>
        <end position="271"/>
    </location>
</feature>
<proteinExistence type="predicted"/>
<evidence type="ECO:0000313" key="3">
    <source>
        <dbReference type="EMBL" id="MBM6820003.1"/>
    </source>
</evidence>
<organism evidence="3 4">
    <name type="scientific">Clostridium saudiense</name>
    <dbReference type="NCBI Taxonomy" id="1414720"/>
    <lineage>
        <taxon>Bacteria</taxon>
        <taxon>Bacillati</taxon>
        <taxon>Bacillota</taxon>
        <taxon>Clostridia</taxon>
        <taxon>Eubacteriales</taxon>
        <taxon>Clostridiaceae</taxon>
        <taxon>Clostridium</taxon>
    </lineage>
</organism>
<feature type="transmembrane region" description="Helical" evidence="1">
    <location>
        <begin position="224"/>
        <end position="241"/>
    </location>
</feature>
<dbReference type="Gene3D" id="1.20.144.10">
    <property type="entry name" value="Phosphatidic acid phosphatase type 2/haloperoxidase"/>
    <property type="match status" value="1"/>
</dbReference>
<feature type="transmembrane region" description="Helical" evidence="1">
    <location>
        <begin position="144"/>
        <end position="162"/>
    </location>
</feature>
<dbReference type="SUPFAM" id="SSF48317">
    <property type="entry name" value="Acid phosphatase/Vanadium-dependent haloperoxidase"/>
    <property type="match status" value="1"/>
</dbReference>
<dbReference type="Proteomes" id="UP000767334">
    <property type="component" value="Unassembled WGS sequence"/>
</dbReference>
<dbReference type="PANTHER" id="PTHR14969:SF13">
    <property type="entry name" value="AT30094P"/>
    <property type="match status" value="1"/>
</dbReference>
<dbReference type="RefSeq" id="WP_204572439.1">
    <property type="nucleotide sequence ID" value="NZ_JACJLL010000076.1"/>
</dbReference>